<evidence type="ECO:0000313" key="5">
    <source>
        <dbReference type="EMBL" id="ASJ25514.1"/>
    </source>
</evidence>
<dbReference type="CDD" id="cd07988">
    <property type="entry name" value="LPLAT_ABO13168-like"/>
    <property type="match status" value="1"/>
</dbReference>
<dbReference type="PANTHER" id="PTHR10434:SF9">
    <property type="entry name" value="PHOSPHOLIPID_GLYCEROL ACYLTRANSFERASE DOMAIN-CONTAINING PROTEIN"/>
    <property type="match status" value="1"/>
</dbReference>
<evidence type="ECO:0000256" key="1">
    <source>
        <dbReference type="ARBA" id="ARBA00005189"/>
    </source>
</evidence>
<dbReference type="AlphaFoldDB" id="A0A248LM27"/>
<dbReference type="OrthoDB" id="9796839at2"/>
<dbReference type="GO" id="GO:0006654">
    <property type="term" value="P:phosphatidic acid biosynthetic process"/>
    <property type="evidence" value="ECO:0007669"/>
    <property type="project" value="TreeGrafter"/>
</dbReference>
<evidence type="ECO:0000259" key="4">
    <source>
        <dbReference type="SMART" id="SM00563"/>
    </source>
</evidence>
<keyword evidence="3 5" id="KW-0012">Acyltransferase</keyword>
<comment type="pathway">
    <text evidence="1">Lipid metabolism.</text>
</comment>
<reference evidence="6" key="1">
    <citation type="submission" date="2017-06" db="EMBL/GenBank/DDBJ databases">
        <title>Whole genome sequence of Laribacter hongkongensis LHGZ1.</title>
        <authorList>
            <person name="Chen D."/>
            <person name="Wu H."/>
            <person name="Chen J."/>
        </authorList>
    </citation>
    <scope>NUCLEOTIDE SEQUENCE [LARGE SCALE GENOMIC DNA]</scope>
    <source>
        <strain evidence="6">LHGZ1</strain>
    </source>
</reference>
<gene>
    <name evidence="5" type="ORF">LHGZ1_2683</name>
</gene>
<dbReference type="GO" id="GO:0003841">
    <property type="term" value="F:1-acylglycerol-3-phosphate O-acyltransferase activity"/>
    <property type="evidence" value="ECO:0007669"/>
    <property type="project" value="TreeGrafter"/>
</dbReference>
<dbReference type="Pfam" id="PF01553">
    <property type="entry name" value="Acyltransferase"/>
    <property type="match status" value="1"/>
</dbReference>
<evidence type="ECO:0000313" key="6">
    <source>
        <dbReference type="Proteomes" id="UP000197424"/>
    </source>
</evidence>
<dbReference type="EMBL" id="CP022115">
    <property type="protein sequence ID" value="ASJ25514.1"/>
    <property type="molecule type" value="Genomic_DNA"/>
</dbReference>
<accession>A0A248LM27</accession>
<sequence>MQYTVFDTPILRPLLALVASVGLRLSGWRVEGQFPADSRYVLIGAPHTSNWDFPLALGVCFACNVKIYWMGKSSLFRGLAGPVMRWLGGIPVNRDKPGGLVGQMITAFGRQPELVLAIPPEGTRSRVSEWKTGFYYIAQRAGVPVLPVYVDGARKVVGIAPLFYPTGDLEGDLPKIRAIYAGKQGIRAELS</sequence>
<dbReference type="SMART" id="SM00563">
    <property type="entry name" value="PlsC"/>
    <property type="match status" value="1"/>
</dbReference>
<dbReference type="InterPro" id="IPR002123">
    <property type="entry name" value="Plipid/glycerol_acylTrfase"/>
</dbReference>
<keyword evidence="2 5" id="KW-0808">Transferase</keyword>
<dbReference type="RefSeq" id="WP_088861340.1">
    <property type="nucleotide sequence ID" value="NZ_CP022115.1"/>
</dbReference>
<proteinExistence type="predicted"/>
<name>A0A248LM27_9NEIS</name>
<evidence type="ECO:0000256" key="2">
    <source>
        <dbReference type="ARBA" id="ARBA00022679"/>
    </source>
</evidence>
<dbReference type="PANTHER" id="PTHR10434">
    <property type="entry name" value="1-ACYL-SN-GLYCEROL-3-PHOSPHATE ACYLTRANSFERASE"/>
    <property type="match status" value="1"/>
</dbReference>
<feature type="domain" description="Phospholipid/glycerol acyltransferase" evidence="4">
    <location>
        <begin position="41"/>
        <end position="153"/>
    </location>
</feature>
<dbReference type="Proteomes" id="UP000197424">
    <property type="component" value="Chromosome"/>
</dbReference>
<evidence type="ECO:0000256" key="3">
    <source>
        <dbReference type="ARBA" id="ARBA00023315"/>
    </source>
</evidence>
<organism evidence="5 6">
    <name type="scientific">Laribacter hongkongensis</name>
    <dbReference type="NCBI Taxonomy" id="168471"/>
    <lineage>
        <taxon>Bacteria</taxon>
        <taxon>Pseudomonadati</taxon>
        <taxon>Pseudomonadota</taxon>
        <taxon>Betaproteobacteria</taxon>
        <taxon>Neisseriales</taxon>
        <taxon>Aquaspirillaceae</taxon>
        <taxon>Laribacter</taxon>
    </lineage>
</organism>
<protein>
    <submittedName>
        <fullName evidence="5">Phospholipid/glycerol acyltransferase</fullName>
    </submittedName>
</protein>
<dbReference type="SUPFAM" id="SSF69593">
    <property type="entry name" value="Glycerol-3-phosphate (1)-acyltransferase"/>
    <property type="match status" value="1"/>
</dbReference>